<dbReference type="InterPro" id="IPR014720">
    <property type="entry name" value="dsRBD_dom"/>
</dbReference>
<dbReference type="EMBL" id="VCYH01000004">
    <property type="protein sequence ID" value="MDN7024600.1"/>
    <property type="molecule type" value="Genomic_DNA"/>
</dbReference>
<dbReference type="RefSeq" id="WP_301663719.1">
    <property type="nucleotide sequence ID" value="NZ_VCYH01000004.1"/>
</dbReference>
<dbReference type="Pfam" id="PF14622">
    <property type="entry name" value="Ribonucleas_3_3"/>
    <property type="match status" value="1"/>
</dbReference>
<comment type="caution">
    <text evidence="7">The sequence shown here is derived from an EMBL/GenBank/DDBJ whole genome shotgun (WGS) entry which is preliminary data.</text>
</comment>
<dbReference type="Gene3D" id="3.30.160.20">
    <property type="match status" value="1"/>
</dbReference>
<dbReference type="Proteomes" id="UP001168338">
    <property type="component" value="Unassembled WGS sequence"/>
</dbReference>
<dbReference type="CDD" id="cd00593">
    <property type="entry name" value="RIBOc"/>
    <property type="match status" value="1"/>
</dbReference>
<evidence type="ECO:0000256" key="3">
    <source>
        <dbReference type="ARBA" id="ARBA00022801"/>
    </source>
</evidence>
<dbReference type="SMART" id="SM00358">
    <property type="entry name" value="DSRM"/>
    <property type="match status" value="1"/>
</dbReference>
<keyword evidence="4" id="KW-0694">RNA-binding</keyword>
<evidence type="ECO:0000313" key="7">
    <source>
        <dbReference type="EMBL" id="MDN7024600.1"/>
    </source>
</evidence>
<dbReference type="Gene3D" id="1.10.1520.10">
    <property type="entry name" value="Ribonuclease III domain"/>
    <property type="match status" value="1"/>
</dbReference>
<dbReference type="InterPro" id="IPR000999">
    <property type="entry name" value="RNase_III_dom"/>
</dbReference>
<dbReference type="Pfam" id="PF00035">
    <property type="entry name" value="dsrm"/>
    <property type="match status" value="1"/>
</dbReference>
<dbReference type="SUPFAM" id="SSF54768">
    <property type="entry name" value="dsRNA-binding domain-like"/>
    <property type="match status" value="1"/>
</dbReference>
<protein>
    <submittedName>
        <fullName evidence="7">Ribonuclease III</fullName>
    </submittedName>
</protein>
<dbReference type="PROSITE" id="PS50137">
    <property type="entry name" value="DS_RBD"/>
    <property type="match status" value="1"/>
</dbReference>
<evidence type="ECO:0000256" key="1">
    <source>
        <dbReference type="ARBA" id="ARBA00022722"/>
    </source>
</evidence>
<proteinExistence type="predicted"/>
<evidence type="ECO:0000256" key="4">
    <source>
        <dbReference type="ARBA" id="ARBA00022884"/>
    </source>
</evidence>
<evidence type="ECO:0000256" key="2">
    <source>
        <dbReference type="ARBA" id="ARBA00022759"/>
    </source>
</evidence>
<accession>A0ABT8M9K1</accession>
<organism evidence="7 8">
    <name type="scientific">Methanoculleus frigidifontis</name>
    <dbReference type="NCBI Taxonomy" id="2584085"/>
    <lineage>
        <taxon>Archaea</taxon>
        <taxon>Methanobacteriati</taxon>
        <taxon>Methanobacteriota</taxon>
        <taxon>Stenosarchaea group</taxon>
        <taxon>Methanomicrobia</taxon>
        <taxon>Methanomicrobiales</taxon>
        <taxon>Methanomicrobiaceae</taxon>
        <taxon>Methanoculleus</taxon>
    </lineage>
</organism>
<feature type="domain" description="RNase III" evidence="6">
    <location>
        <begin position="33"/>
        <end position="162"/>
    </location>
</feature>
<keyword evidence="8" id="KW-1185">Reference proteome</keyword>
<name>A0ABT8M9K1_9EURY</name>
<evidence type="ECO:0000313" key="8">
    <source>
        <dbReference type="Proteomes" id="UP001168338"/>
    </source>
</evidence>
<dbReference type="PANTHER" id="PTHR11207:SF0">
    <property type="entry name" value="RIBONUCLEASE 3"/>
    <property type="match status" value="1"/>
</dbReference>
<keyword evidence="1" id="KW-0540">Nuclease</keyword>
<dbReference type="CDD" id="cd10845">
    <property type="entry name" value="DSRM_RNAse_III_family"/>
    <property type="match status" value="1"/>
</dbReference>
<dbReference type="InterPro" id="IPR036389">
    <property type="entry name" value="RNase_III_sf"/>
</dbReference>
<evidence type="ECO:0000259" key="5">
    <source>
        <dbReference type="PROSITE" id="PS50137"/>
    </source>
</evidence>
<feature type="domain" description="DRBM" evidence="5">
    <location>
        <begin position="186"/>
        <end position="254"/>
    </location>
</feature>
<keyword evidence="3" id="KW-0378">Hydrolase</keyword>
<reference evidence="7" key="1">
    <citation type="submission" date="2019-05" db="EMBL/GenBank/DDBJ databases">
        <title>Methanoculleus sp. FWC-SCC1, a methanogenic archaeon isolated from deep marine cold seep.</title>
        <authorList>
            <person name="Chen Y.-W."/>
            <person name="Chen S.-C."/>
            <person name="Teng N.-H."/>
            <person name="Lai M.-C."/>
        </authorList>
    </citation>
    <scope>NUCLEOTIDE SEQUENCE</scope>
    <source>
        <strain evidence="7">FWC-SCC1</strain>
    </source>
</reference>
<dbReference type="PROSITE" id="PS50142">
    <property type="entry name" value="RNASE_3_2"/>
    <property type="match status" value="1"/>
</dbReference>
<dbReference type="PANTHER" id="PTHR11207">
    <property type="entry name" value="RIBONUCLEASE III"/>
    <property type="match status" value="1"/>
</dbReference>
<keyword evidence="2" id="KW-0255">Endonuclease</keyword>
<sequence length="259" mass="28972">MKLPPICPRFRLPGMRRRPPAPAPTGAERADRLRRLLAALPFLVTDIDDAALARYDQALTHASCTSSTRYPATVARDNERLEFLGNYVLDFVVAEYLYTQYHLPPGEMNKRLQVTRNDNLADIVLRRNLGIDEAIRRRQTLTDAIIADAFEALFGAIYLDRGMETVQRIILAIFAEEIERFDTTQNFKGRLQEAAAERGLGKVEYEYRQDGPDNAPTWEARVLIAGQPRGSGTDSTKQGAAMLAAEETLRLLGGKEHAG</sequence>
<dbReference type="SMART" id="SM00535">
    <property type="entry name" value="RIBOc"/>
    <property type="match status" value="1"/>
</dbReference>
<dbReference type="SUPFAM" id="SSF69065">
    <property type="entry name" value="RNase III domain-like"/>
    <property type="match status" value="1"/>
</dbReference>
<gene>
    <name evidence="7" type="ORF">FGU65_06815</name>
</gene>
<evidence type="ECO:0000259" key="6">
    <source>
        <dbReference type="PROSITE" id="PS50142"/>
    </source>
</evidence>